<protein>
    <recommendedName>
        <fullName evidence="1">glutamine--tRNA ligase</fullName>
        <ecNumber evidence="1">6.1.1.18</ecNumber>
    </recommendedName>
</protein>
<keyword evidence="5" id="KW-0067">ATP-binding</keyword>
<accession>A0ABD3RDI5</accession>
<dbReference type="Gene3D" id="3.40.50.620">
    <property type="entry name" value="HUPs"/>
    <property type="match status" value="1"/>
</dbReference>
<dbReference type="InterPro" id="IPR049437">
    <property type="entry name" value="tRNA-synt_1c_C2"/>
</dbReference>
<evidence type="ECO:0000256" key="7">
    <source>
        <dbReference type="ARBA" id="ARBA00022917"/>
    </source>
</evidence>
<feature type="domain" description="TRNA-binding" evidence="12">
    <location>
        <begin position="819"/>
        <end position="932"/>
    </location>
</feature>
<dbReference type="InterPro" id="IPR011035">
    <property type="entry name" value="Ribosomal_bL25/Gln-tRNA_synth"/>
</dbReference>
<dbReference type="InterPro" id="IPR012340">
    <property type="entry name" value="NA-bd_OB-fold"/>
</dbReference>
<evidence type="ECO:0000256" key="11">
    <source>
        <dbReference type="SAM" id="MobiDB-lite"/>
    </source>
</evidence>
<reference evidence="13 14" key="1">
    <citation type="submission" date="2024-10" db="EMBL/GenBank/DDBJ databases">
        <title>Updated reference genomes for cyclostephanoid diatoms.</title>
        <authorList>
            <person name="Roberts W.R."/>
            <person name="Alverson A.J."/>
        </authorList>
    </citation>
    <scope>NUCLEOTIDE SEQUENCE [LARGE SCALE GENOMIC DNA]</scope>
    <source>
        <strain evidence="13 14">AJA228-03</strain>
    </source>
</reference>
<dbReference type="InterPro" id="IPR050132">
    <property type="entry name" value="Gln/Glu-tRNA_Ligase"/>
</dbReference>
<feature type="compositionally biased region" description="Basic residues" evidence="11">
    <location>
        <begin position="12"/>
        <end position="23"/>
    </location>
</feature>
<dbReference type="Proteomes" id="UP001530377">
    <property type="component" value="Unassembled WGS sequence"/>
</dbReference>
<dbReference type="GO" id="GO:0005524">
    <property type="term" value="F:ATP binding"/>
    <property type="evidence" value="ECO:0007669"/>
    <property type="project" value="UniProtKB-KW"/>
</dbReference>
<evidence type="ECO:0000256" key="4">
    <source>
        <dbReference type="ARBA" id="ARBA00022741"/>
    </source>
</evidence>
<dbReference type="PANTHER" id="PTHR43097:SF4">
    <property type="entry name" value="GLUTAMINE--TRNA LIGASE"/>
    <property type="match status" value="1"/>
</dbReference>
<dbReference type="NCBIfam" id="TIGR00440">
    <property type="entry name" value="glnS"/>
    <property type="match status" value="1"/>
</dbReference>
<dbReference type="PROSITE" id="PS00178">
    <property type="entry name" value="AA_TRNA_LIGASE_I"/>
    <property type="match status" value="1"/>
</dbReference>
<evidence type="ECO:0000256" key="6">
    <source>
        <dbReference type="ARBA" id="ARBA00022884"/>
    </source>
</evidence>
<organism evidence="13 14">
    <name type="scientific">Cyclostephanos tholiformis</name>
    <dbReference type="NCBI Taxonomy" id="382380"/>
    <lineage>
        <taxon>Eukaryota</taxon>
        <taxon>Sar</taxon>
        <taxon>Stramenopiles</taxon>
        <taxon>Ochrophyta</taxon>
        <taxon>Bacillariophyta</taxon>
        <taxon>Coscinodiscophyceae</taxon>
        <taxon>Thalassiosirophycidae</taxon>
        <taxon>Stephanodiscales</taxon>
        <taxon>Stephanodiscaceae</taxon>
        <taxon>Cyclostephanos</taxon>
    </lineage>
</organism>
<proteinExistence type="predicted"/>
<keyword evidence="14" id="KW-1185">Reference proteome</keyword>
<dbReference type="EMBL" id="JALLPB020000295">
    <property type="protein sequence ID" value="KAL3810883.1"/>
    <property type="molecule type" value="Genomic_DNA"/>
</dbReference>
<evidence type="ECO:0000313" key="14">
    <source>
        <dbReference type="Proteomes" id="UP001530377"/>
    </source>
</evidence>
<dbReference type="Pfam" id="PF20974">
    <property type="entry name" value="tRNA-synt_1c_C2"/>
    <property type="match status" value="1"/>
</dbReference>
<evidence type="ECO:0000256" key="5">
    <source>
        <dbReference type="ARBA" id="ARBA00022840"/>
    </source>
</evidence>
<dbReference type="GO" id="GO:0000049">
    <property type="term" value="F:tRNA binding"/>
    <property type="evidence" value="ECO:0007669"/>
    <property type="project" value="UniProtKB-UniRule"/>
</dbReference>
<dbReference type="InterPro" id="IPR020056">
    <property type="entry name" value="Rbsml_bL25/Gln-tRNA_synth_N"/>
</dbReference>
<evidence type="ECO:0000256" key="2">
    <source>
        <dbReference type="ARBA" id="ARBA00022555"/>
    </source>
</evidence>
<dbReference type="SUPFAM" id="SSF50715">
    <property type="entry name" value="Ribosomal protein L25-like"/>
    <property type="match status" value="1"/>
</dbReference>
<dbReference type="EC" id="6.1.1.18" evidence="1"/>
<dbReference type="InterPro" id="IPR020058">
    <property type="entry name" value="Glu/Gln-tRNA-synth_Ib_cat-dom"/>
</dbReference>
<gene>
    <name evidence="13" type="ORF">ACHAXA_003405</name>
</gene>
<dbReference type="GO" id="GO:0006412">
    <property type="term" value="P:translation"/>
    <property type="evidence" value="ECO:0007669"/>
    <property type="project" value="UniProtKB-KW"/>
</dbReference>
<evidence type="ECO:0000256" key="1">
    <source>
        <dbReference type="ARBA" id="ARBA00012836"/>
    </source>
</evidence>
<keyword evidence="6 10" id="KW-0694">RNA-binding</keyword>
<dbReference type="InterPro" id="IPR001412">
    <property type="entry name" value="aa-tRNA-synth_I_CS"/>
</dbReference>
<feature type="region of interest" description="Disordered" evidence="11">
    <location>
        <begin position="107"/>
        <end position="144"/>
    </location>
</feature>
<name>A0ABD3RDI5_9STRA</name>
<comment type="catalytic activity">
    <reaction evidence="9">
        <text>tRNA(Gln) + L-glutamine + ATP = L-glutaminyl-tRNA(Gln) + AMP + diphosphate</text>
        <dbReference type="Rhea" id="RHEA:20121"/>
        <dbReference type="Rhea" id="RHEA-COMP:9662"/>
        <dbReference type="Rhea" id="RHEA-COMP:9681"/>
        <dbReference type="ChEBI" id="CHEBI:30616"/>
        <dbReference type="ChEBI" id="CHEBI:33019"/>
        <dbReference type="ChEBI" id="CHEBI:58359"/>
        <dbReference type="ChEBI" id="CHEBI:78442"/>
        <dbReference type="ChEBI" id="CHEBI:78521"/>
        <dbReference type="ChEBI" id="CHEBI:456215"/>
        <dbReference type="EC" id="6.1.1.18"/>
    </reaction>
</comment>
<feature type="region of interest" description="Disordered" evidence="11">
    <location>
        <begin position="251"/>
        <end position="275"/>
    </location>
</feature>
<dbReference type="SUPFAM" id="SSF50249">
    <property type="entry name" value="Nucleic acid-binding proteins"/>
    <property type="match status" value="1"/>
</dbReference>
<dbReference type="InterPro" id="IPR020059">
    <property type="entry name" value="Glu/Gln-tRNA-synth_Ib_codon-bd"/>
</dbReference>
<dbReference type="PROSITE" id="PS50886">
    <property type="entry name" value="TRBD"/>
    <property type="match status" value="1"/>
</dbReference>
<dbReference type="InterPro" id="IPR004514">
    <property type="entry name" value="Gln-tRNA-synth"/>
</dbReference>
<dbReference type="FunFam" id="3.40.50.620:FF:000037">
    <property type="entry name" value="Glutamine--tRNA ligase cytoplasmic"/>
    <property type="match status" value="1"/>
</dbReference>
<comment type="caution">
    <text evidence="13">The sequence shown here is derived from an EMBL/GenBank/DDBJ whole genome shotgun (WGS) entry which is preliminary data.</text>
</comment>
<keyword evidence="3" id="KW-0436">Ligase</keyword>
<evidence type="ECO:0000313" key="13">
    <source>
        <dbReference type="EMBL" id="KAL3810883.1"/>
    </source>
</evidence>
<evidence type="ECO:0000256" key="3">
    <source>
        <dbReference type="ARBA" id="ARBA00022598"/>
    </source>
</evidence>
<keyword evidence="4" id="KW-0547">Nucleotide-binding</keyword>
<dbReference type="Gene3D" id="2.40.50.140">
    <property type="entry name" value="Nucleic acid-binding proteins"/>
    <property type="match status" value="1"/>
</dbReference>
<feature type="region of interest" description="Disordered" evidence="11">
    <location>
        <begin position="1"/>
        <end position="45"/>
    </location>
</feature>
<evidence type="ECO:0000256" key="8">
    <source>
        <dbReference type="ARBA" id="ARBA00023146"/>
    </source>
</evidence>
<dbReference type="Pfam" id="PF01588">
    <property type="entry name" value="tRNA_bind"/>
    <property type="match status" value="1"/>
</dbReference>
<dbReference type="Pfam" id="PF00749">
    <property type="entry name" value="tRNA-synt_1c"/>
    <property type="match status" value="2"/>
</dbReference>
<sequence length="1001" mass="109882">MNPPSSPPSSLIRRRRYGPRRRMTTTTTTTTTMSRASSPSPSSIPLLPPPPLLHLLLLVIVVLPPPMMSPSFMKSNNAVDALAYAPNFITKIIERSTGLTPVGLLDVSSTTSSSSPTATGYDNDDDDDYGGGGGSTSTTTTADTNSYAVGMRTMINGPITTRFPPEPNGYLHLGHAKAVSFNFAVARAFPYPPPSTSSAAGGGVVGGGYLGGRCHMRLDDTNPSKEDEEYVRSILEDVRWIQRGTGGGWNAVIDDDEGGRGGGGGGETDDIADDDTGPWYGGVKKTSDYFSLMYDAAMYLIESGEAYVDELSPEQMREYRGTLTSPGVSSPYRDRSISENVELFRNMRAGMYPDGSYTLRAKIDMSSPNLNMRDPVLYRIKHESHQATGDAWCVYPMYDFSHPIADAIEGITHSLCTLEFEDHRPLYDWVAERMVRGNLVKCLPRQIEFSRLNLKYTVLSKRKLIRLVEENHVSGWDDPRMPTISGIRRRGFPPSAIRLFCERMGISKSDSNIDFGILEDCAREVLDEDCSRAFAILNPLKVTVTNCDGELENFEVPRHPKRPDLGHRVAPFGKSAYIERSDFFDLDGPEGRDNGGVPPAGFKRLLPGGRVRLKYAYVIRCDEVVRDAITNEPTELLCTMFPETRSGATPEGEARVKGIIQWVEASTCTKCRVMQYDRLFVAEEPGRESGDFTTDINKESLRVVEGVVVEPSVAKDAIDMIARIRNYGTGKKSVDKPYHADLAYQFERSGYFALDSSSTESDLVFNRVVTLKDTWNAAFSSMEGGNNKKVDHQPKIDQVEIGKQKSGGGGGGQAAILDDARRIALRAGTILEARPHPEAESLIICKLDCGDVDEHGQPTEPRTVVAGLAGKIPYDELVNRKVVCLTNLKPAKMRGVESTAMLLAASDGREGDDEIVQLLDVPTSVPNGELLSFEDMEPCEPDAMLKSKGALKVWDRVKARLRVNENGEVTYLDEDHDAVVRKILTSAGPVKAKSLRDCMIG</sequence>
<dbReference type="AlphaFoldDB" id="A0ABD3RDI5"/>
<evidence type="ECO:0000256" key="10">
    <source>
        <dbReference type="PROSITE-ProRule" id="PRU00209"/>
    </source>
</evidence>
<dbReference type="SUPFAM" id="SSF52374">
    <property type="entry name" value="Nucleotidylyl transferase"/>
    <property type="match status" value="1"/>
</dbReference>
<dbReference type="InterPro" id="IPR002547">
    <property type="entry name" value="tRNA-bd_dom"/>
</dbReference>
<dbReference type="InterPro" id="IPR014729">
    <property type="entry name" value="Rossmann-like_a/b/a_fold"/>
</dbReference>
<feature type="compositionally biased region" description="Low complexity" evidence="11">
    <location>
        <begin position="108"/>
        <end position="121"/>
    </location>
</feature>
<dbReference type="GO" id="GO:0004819">
    <property type="term" value="F:glutamine-tRNA ligase activity"/>
    <property type="evidence" value="ECO:0007669"/>
    <property type="project" value="UniProtKB-EC"/>
</dbReference>
<keyword evidence="8" id="KW-0030">Aminoacyl-tRNA synthetase</keyword>
<dbReference type="Pfam" id="PF03950">
    <property type="entry name" value="tRNA-synt_1c_C"/>
    <property type="match status" value="1"/>
</dbReference>
<keyword evidence="7" id="KW-0648">Protein biosynthesis</keyword>
<dbReference type="PANTHER" id="PTHR43097">
    <property type="entry name" value="GLUTAMINE-TRNA LIGASE"/>
    <property type="match status" value="1"/>
</dbReference>
<dbReference type="Gene3D" id="2.40.240.10">
    <property type="entry name" value="Ribosomal Protein L25, Chain P"/>
    <property type="match status" value="2"/>
</dbReference>
<feature type="compositionally biased region" description="Low complexity" evidence="11">
    <location>
        <begin position="24"/>
        <end position="45"/>
    </location>
</feature>
<evidence type="ECO:0000259" key="12">
    <source>
        <dbReference type="PROSITE" id="PS50886"/>
    </source>
</evidence>
<evidence type="ECO:0000256" key="9">
    <source>
        <dbReference type="ARBA" id="ARBA00048270"/>
    </source>
</evidence>
<keyword evidence="2 10" id="KW-0820">tRNA-binding</keyword>